<keyword evidence="6 14" id="KW-0472">Membrane</keyword>
<feature type="transmembrane region" description="Helical" evidence="14">
    <location>
        <begin position="105"/>
        <end position="124"/>
    </location>
</feature>
<dbReference type="InterPro" id="IPR005828">
    <property type="entry name" value="MFS_sugar_transport-like"/>
</dbReference>
<feature type="transmembrane region" description="Helical" evidence="14">
    <location>
        <begin position="43"/>
        <end position="62"/>
    </location>
</feature>
<evidence type="ECO:0000313" key="16">
    <source>
        <dbReference type="EMBL" id="TMW67447.1"/>
    </source>
</evidence>
<dbReference type="InterPro" id="IPR036259">
    <property type="entry name" value="MFS_trans_sf"/>
</dbReference>
<dbReference type="PANTHER" id="PTHR23503:SF8">
    <property type="entry name" value="FACILITATED GLUCOSE TRANSPORTER PROTEIN 1"/>
    <property type="match status" value="1"/>
</dbReference>
<evidence type="ECO:0000256" key="10">
    <source>
        <dbReference type="ARBA" id="ARBA00044662"/>
    </source>
</evidence>
<evidence type="ECO:0000256" key="11">
    <source>
        <dbReference type="ARBA" id="ARBA00044668"/>
    </source>
</evidence>
<dbReference type="GO" id="GO:0015149">
    <property type="term" value="F:hexose transmembrane transporter activity"/>
    <property type="evidence" value="ECO:0007669"/>
    <property type="project" value="TreeGrafter"/>
</dbReference>
<comment type="catalytic activity">
    <reaction evidence="10">
        <text>D-mannose(out) = D-mannose(in)</text>
        <dbReference type="Rhea" id="RHEA:78391"/>
        <dbReference type="ChEBI" id="CHEBI:4208"/>
    </reaction>
    <physiologicalReaction direction="left-to-right" evidence="10">
        <dbReference type="Rhea" id="RHEA:78392"/>
    </physiologicalReaction>
</comment>
<evidence type="ECO:0000256" key="13">
    <source>
        <dbReference type="ARBA" id="ARBA00044780"/>
    </source>
</evidence>
<feature type="transmembrane region" description="Helical" evidence="14">
    <location>
        <begin position="12"/>
        <end position="31"/>
    </location>
</feature>
<dbReference type="OrthoDB" id="160284at2759"/>
<evidence type="ECO:0000256" key="6">
    <source>
        <dbReference type="ARBA" id="ARBA00023136"/>
    </source>
</evidence>
<dbReference type="InterPro" id="IPR045263">
    <property type="entry name" value="GLUT"/>
</dbReference>
<accession>A0A8K1CPL9</accession>
<dbReference type="EMBL" id="SPLM01000004">
    <property type="protein sequence ID" value="TMW67447.1"/>
    <property type="molecule type" value="Genomic_DNA"/>
</dbReference>
<reference evidence="16" key="1">
    <citation type="submission" date="2019-03" db="EMBL/GenBank/DDBJ databases">
        <title>Long read genome sequence of the mycoparasitic Pythium oligandrum ATCC 38472 isolated from sugarbeet rhizosphere.</title>
        <authorList>
            <person name="Gaulin E."/>
        </authorList>
    </citation>
    <scope>NUCLEOTIDE SEQUENCE</scope>
    <source>
        <strain evidence="16">ATCC 38472_TT</strain>
    </source>
</reference>
<keyword evidence="17" id="KW-1185">Reference proteome</keyword>
<feature type="domain" description="Major facilitator superfamily (MFS) profile" evidence="15">
    <location>
        <begin position="1"/>
        <end position="158"/>
    </location>
</feature>
<evidence type="ECO:0000256" key="2">
    <source>
        <dbReference type="ARBA" id="ARBA00011738"/>
    </source>
</evidence>
<dbReference type="Proteomes" id="UP000794436">
    <property type="component" value="Unassembled WGS sequence"/>
</dbReference>
<evidence type="ECO:0000256" key="3">
    <source>
        <dbReference type="ARBA" id="ARBA00022448"/>
    </source>
</evidence>
<evidence type="ECO:0000259" key="15">
    <source>
        <dbReference type="PROSITE" id="PS50850"/>
    </source>
</evidence>
<comment type="catalytic activity">
    <reaction evidence="8">
        <text>D-glucose(out) = D-glucose(in)</text>
        <dbReference type="Rhea" id="RHEA:60376"/>
        <dbReference type="ChEBI" id="CHEBI:4167"/>
    </reaction>
    <physiologicalReaction direction="left-to-right" evidence="8">
        <dbReference type="Rhea" id="RHEA:60377"/>
    </physiologicalReaction>
</comment>
<organism evidence="16 17">
    <name type="scientific">Pythium oligandrum</name>
    <name type="common">Mycoparasitic fungus</name>
    <dbReference type="NCBI Taxonomy" id="41045"/>
    <lineage>
        <taxon>Eukaryota</taxon>
        <taxon>Sar</taxon>
        <taxon>Stramenopiles</taxon>
        <taxon>Oomycota</taxon>
        <taxon>Peronosporomycetes</taxon>
        <taxon>Pythiales</taxon>
        <taxon>Pythiaceae</taxon>
        <taxon>Pythium</taxon>
    </lineage>
</organism>
<comment type="catalytic activity">
    <reaction evidence="9">
        <text>D-xylose(out) = D-xylose(in)</text>
        <dbReference type="Rhea" id="RHEA:78427"/>
        <dbReference type="ChEBI" id="CHEBI:53455"/>
    </reaction>
    <physiologicalReaction direction="left-to-right" evidence="9">
        <dbReference type="Rhea" id="RHEA:78428"/>
    </physiologicalReaction>
</comment>
<evidence type="ECO:0000256" key="9">
    <source>
        <dbReference type="ARBA" id="ARBA00044656"/>
    </source>
</evidence>
<evidence type="ECO:0000256" key="5">
    <source>
        <dbReference type="ARBA" id="ARBA00022989"/>
    </source>
</evidence>
<evidence type="ECO:0000256" key="1">
    <source>
        <dbReference type="ARBA" id="ARBA00004141"/>
    </source>
</evidence>
<feature type="transmembrane region" description="Helical" evidence="14">
    <location>
        <begin position="68"/>
        <end position="93"/>
    </location>
</feature>
<dbReference type="PRINTS" id="PR00171">
    <property type="entry name" value="SUGRTRNSPORT"/>
</dbReference>
<dbReference type="InterPro" id="IPR003663">
    <property type="entry name" value="Sugar/inositol_transpt"/>
</dbReference>
<dbReference type="Pfam" id="PF00083">
    <property type="entry name" value="Sugar_tr"/>
    <property type="match status" value="1"/>
</dbReference>
<name>A0A8K1CPL9_PYTOL</name>
<evidence type="ECO:0000256" key="4">
    <source>
        <dbReference type="ARBA" id="ARBA00022692"/>
    </source>
</evidence>
<dbReference type="InterPro" id="IPR020846">
    <property type="entry name" value="MFS_dom"/>
</dbReference>
<keyword evidence="4 14" id="KW-0812">Transmembrane</keyword>
<dbReference type="AlphaFoldDB" id="A0A8K1CPL9"/>
<proteinExistence type="predicted"/>
<evidence type="ECO:0000256" key="8">
    <source>
        <dbReference type="ARBA" id="ARBA00044648"/>
    </source>
</evidence>
<evidence type="ECO:0000256" key="14">
    <source>
        <dbReference type="SAM" id="Phobius"/>
    </source>
</evidence>
<gene>
    <name evidence="16" type="ORF">Poli38472_011067</name>
</gene>
<keyword evidence="3" id="KW-0813">Transport</keyword>
<dbReference type="SUPFAM" id="SSF103473">
    <property type="entry name" value="MFS general substrate transporter"/>
    <property type="match status" value="1"/>
</dbReference>
<dbReference type="PROSITE" id="PS50850">
    <property type="entry name" value="MFS"/>
    <property type="match status" value="1"/>
</dbReference>
<dbReference type="Gene3D" id="1.20.1250.20">
    <property type="entry name" value="MFS general substrate transporter like domains"/>
    <property type="match status" value="1"/>
</dbReference>
<keyword evidence="5 14" id="KW-1133">Transmembrane helix</keyword>
<dbReference type="GO" id="GO:0016020">
    <property type="term" value="C:membrane"/>
    <property type="evidence" value="ECO:0007669"/>
    <property type="project" value="UniProtKB-SubCell"/>
</dbReference>
<protein>
    <recommendedName>
        <fullName evidence="13">Hexose transporter 1</fullName>
    </recommendedName>
</protein>
<feature type="transmembrane region" description="Helical" evidence="14">
    <location>
        <begin position="130"/>
        <end position="149"/>
    </location>
</feature>
<comment type="caution">
    <text evidence="16">The sequence shown here is derived from an EMBL/GenBank/DDBJ whole genome shotgun (WGS) entry which is preliminary data.</text>
</comment>
<sequence length="179" mass="19491">MFTDAGLDDDRIGSMIVNIVNIVNLLPALFAGDLGSRYGNRRMILFAHVVMILTSVGIMIALSANSPVVSIIFTALYVAAFATSLGPLIFVILTAMFPHSLRATGMSLCLCANWLGQLLIGVGYPYVSDALGDLSFLPFVVLLSGLGLFHHKLLPETAGKTNDEVQDIFRRRRKAYEEQ</sequence>
<comment type="catalytic activity">
    <reaction evidence="12">
        <text>D-fructose(out) = D-fructose(in)</text>
        <dbReference type="Rhea" id="RHEA:60372"/>
        <dbReference type="ChEBI" id="CHEBI:37721"/>
    </reaction>
    <physiologicalReaction direction="left-to-right" evidence="12">
        <dbReference type="Rhea" id="RHEA:60373"/>
    </physiologicalReaction>
</comment>
<comment type="catalytic activity">
    <reaction evidence="11">
        <text>D-glucosamine(out) = D-glucosamine(in)</text>
        <dbReference type="Rhea" id="RHEA:78423"/>
        <dbReference type="ChEBI" id="CHEBI:58723"/>
    </reaction>
    <physiologicalReaction direction="left-to-right" evidence="11">
        <dbReference type="Rhea" id="RHEA:78424"/>
    </physiologicalReaction>
</comment>
<comment type="catalytic activity">
    <reaction evidence="7">
        <text>D-galactose(in) = D-galactose(out)</text>
        <dbReference type="Rhea" id="RHEA:34915"/>
        <dbReference type="ChEBI" id="CHEBI:4139"/>
    </reaction>
    <physiologicalReaction direction="right-to-left" evidence="7">
        <dbReference type="Rhea" id="RHEA:34917"/>
    </physiologicalReaction>
</comment>
<evidence type="ECO:0000256" key="7">
    <source>
        <dbReference type="ARBA" id="ARBA00044637"/>
    </source>
</evidence>
<evidence type="ECO:0000313" key="17">
    <source>
        <dbReference type="Proteomes" id="UP000794436"/>
    </source>
</evidence>
<evidence type="ECO:0000256" key="12">
    <source>
        <dbReference type="ARBA" id="ARBA00044710"/>
    </source>
</evidence>
<dbReference type="PANTHER" id="PTHR23503">
    <property type="entry name" value="SOLUTE CARRIER FAMILY 2"/>
    <property type="match status" value="1"/>
</dbReference>
<comment type="subcellular location">
    <subcellularLocation>
        <location evidence="1">Membrane</location>
        <topology evidence="1">Multi-pass membrane protein</topology>
    </subcellularLocation>
</comment>
<comment type="subunit">
    <text evidence="2">Homodimer.</text>
</comment>